<reference evidence="1 2" key="1">
    <citation type="submission" date="2015-01" db="EMBL/GenBank/DDBJ databases">
        <title>Genome Sequencing of Rickettsiales.</title>
        <authorList>
            <person name="Daugherty S.C."/>
            <person name="Su Q."/>
            <person name="Abolude K."/>
            <person name="Beier-Sexton M."/>
            <person name="Carlyon J.A."/>
            <person name="Carter R."/>
            <person name="Day N.P."/>
            <person name="Dumler S.J."/>
            <person name="Dyachenko V."/>
            <person name="Godinez A."/>
            <person name="Kurtti T.J."/>
            <person name="Lichay M."/>
            <person name="Mullins K.E."/>
            <person name="Ott S."/>
            <person name="Pappas-Brown V."/>
            <person name="Paris D.H."/>
            <person name="Patel P."/>
            <person name="Richards A.L."/>
            <person name="Sadzewicz L."/>
            <person name="Sears K."/>
            <person name="Seidman D."/>
            <person name="Sengamalay N."/>
            <person name="Stenos J."/>
            <person name="Tallon L.J."/>
            <person name="Vincent G."/>
            <person name="Fraser C.M."/>
            <person name="Munderloh U."/>
            <person name="Dunning-Hotopp J.C."/>
        </authorList>
    </citation>
    <scope>NUCLEOTIDE SEQUENCE [LARGE SCALE GENOMIC DNA]</scope>
    <source>
        <strain evidence="1 2">ApNP</strain>
    </source>
</reference>
<dbReference type="Proteomes" id="UP000033385">
    <property type="component" value="Unassembled WGS sequence"/>
</dbReference>
<evidence type="ECO:0000313" key="1">
    <source>
        <dbReference type="EMBL" id="KJV67682.1"/>
    </source>
</evidence>
<dbReference type="AlphaFoldDB" id="A0A0F3NJ01"/>
<comment type="caution">
    <text evidence="1">The sequence shown here is derived from an EMBL/GenBank/DDBJ whole genome shotgun (WGS) entry which is preliminary data.</text>
</comment>
<sequence length="43" mass="4968">MSSYFTAKTIHEILHAYKQKICLIRTYKMTSNGEFLGNIKCLA</sequence>
<gene>
    <name evidence="1" type="ORF">APHNP_0503</name>
</gene>
<dbReference type="PATRIC" id="fig|1359153.3.peg.517"/>
<proteinExistence type="predicted"/>
<name>A0A0F3NJ01_ANAPH</name>
<evidence type="ECO:0000313" key="2">
    <source>
        <dbReference type="Proteomes" id="UP000033385"/>
    </source>
</evidence>
<accession>A0A0F3NJ01</accession>
<dbReference type="EMBL" id="LANW01000001">
    <property type="protein sequence ID" value="KJV67682.1"/>
    <property type="molecule type" value="Genomic_DNA"/>
</dbReference>
<organism evidence="1 2">
    <name type="scientific">Anaplasma phagocytophilum str. ApNP</name>
    <dbReference type="NCBI Taxonomy" id="1359153"/>
    <lineage>
        <taxon>Bacteria</taxon>
        <taxon>Pseudomonadati</taxon>
        <taxon>Pseudomonadota</taxon>
        <taxon>Alphaproteobacteria</taxon>
        <taxon>Rickettsiales</taxon>
        <taxon>Anaplasmataceae</taxon>
        <taxon>Anaplasma</taxon>
        <taxon>phagocytophilum group</taxon>
    </lineage>
</organism>
<protein>
    <submittedName>
        <fullName evidence="1">Uncharacterized protein</fullName>
    </submittedName>
</protein>